<evidence type="ECO:0000259" key="1">
    <source>
        <dbReference type="Pfam" id="PF12146"/>
    </source>
</evidence>
<dbReference type="Proteomes" id="UP001429984">
    <property type="component" value="Unassembled WGS sequence"/>
</dbReference>
<evidence type="ECO:0000313" key="2">
    <source>
        <dbReference type="EMBL" id="MBF6024331.1"/>
    </source>
</evidence>
<feature type="domain" description="Serine aminopeptidase S33" evidence="1">
    <location>
        <begin position="26"/>
        <end position="162"/>
    </location>
</feature>
<name>A0ABS0B5X1_9GAMM</name>
<dbReference type="PIRSF" id="PIRSF037442">
    <property type="entry name" value="UCP037442_abhydr"/>
    <property type="match status" value="1"/>
</dbReference>
<dbReference type="EMBL" id="JADLZT010000005">
    <property type="protein sequence ID" value="MBF6024331.1"/>
    <property type="molecule type" value="Genomic_DNA"/>
</dbReference>
<sequence>MQSLELEVAADDGHHWHVLARIPPAARASLLWLPALGIAARHYLPFAEALAARGVAVFIHEWRGHGSSSLRADRRHTWGYRELLTHDLPASETLIEKQVPGAPRIIGGHSLGGQLACCRLALSPNTAQQLWLVASGSPYWRVFPSPTKFWLPLAYRFLPWLARLEGALPGRRIGFGGREARGLIQDWARSGLSGRYAAEGLDIDLEAAMGALVADTRAIAFDRDWLGPESSLRFLLSKMRHAPRHVEVFHESRLGARADHYAWMKQPGAVVDRLLG</sequence>
<dbReference type="Pfam" id="PF12146">
    <property type="entry name" value="Hydrolase_4"/>
    <property type="match status" value="1"/>
</dbReference>
<dbReference type="Gene3D" id="3.40.50.1820">
    <property type="entry name" value="alpha/beta hydrolase"/>
    <property type="match status" value="1"/>
</dbReference>
<reference evidence="2 3" key="1">
    <citation type="submission" date="2020-11" db="EMBL/GenBank/DDBJ databases">
        <title>Draft Genome Sequence and Secondary Metabolite Biosynthetic Potential of the Lysobacter niastensis Type strain DSM 18481.</title>
        <authorList>
            <person name="Turrini P."/>
            <person name="Artuso I."/>
            <person name="Tescari M."/>
            <person name="Lugli G.A."/>
            <person name="Frangipani E."/>
            <person name="Ventura M."/>
            <person name="Visca P."/>
        </authorList>
    </citation>
    <scope>NUCLEOTIDE SEQUENCE [LARGE SCALE GENOMIC DNA]</scope>
    <source>
        <strain evidence="2 3">DSM 18481</strain>
    </source>
</reference>
<accession>A0ABS0B5X1</accession>
<dbReference type="GO" id="GO:0016787">
    <property type="term" value="F:hydrolase activity"/>
    <property type="evidence" value="ECO:0007669"/>
    <property type="project" value="UniProtKB-KW"/>
</dbReference>
<dbReference type="SUPFAM" id="SSF53474">
    <property type="entry name" value="alpha/beta-Hydrolases"/>
    <property type="match status" value="1"/>
</dbReference>
<keyword evidence="2" id="KW-0378">Hydrolase</keyword>
<dbReference type="InterPro" id="IPR017208">
    <property type="entry name" value="UCP037442_abhydr"/>
</dbReference>
<gene>
    <name evidence="2" type="ORF">IU514_09840</name>
</gene>
<organism evidence="2 3">
    <name type="scientific">Lysobacter niastensis</name>
    <dbReference type="NCBI Taxonomy" id="380629"/>
    <lineage>
        <taxon>Bacteria</taxon>
        <taxon>Pseudomonadati</taxon>
        <taxon>Pseudomonadota</taxon>
        <taxon>Gammaproteobacteria</taxon>
        <taxon>Lysobacterales</taxon>
        <taxon>Lysobacteraceae</taxon>
        <taxon>Lysobacter</taxon>
    </lineage>
</organism>
<dbReference type="InterPro" id="IPR022742">
    <property type="entry name" value="Hydrolase_4"/>
</dbReference>
<keyword evidence="3" id="KW-1185">Reference proteome</keyword>
<comment type="caution">
    <text evidence="2">The sequence shown here is derived from an EMBL/GenBank/DDBJ whole genome shotgun (WGS) entry which is preliminary data.</text>
</comment>
<protein>
    <submittedName>
        <fullName evidence="2">Alpha/beta fold hydrolase</fullName>
    </submittedName>
</protein>
<dbReference type="InterPro" id="IPR029058">
    <property type="entry name" value="AB_hydrolase_fold"/>
</dbReference>
<evidence type="ECO:0000313" key="3">
    <source>
        <dbReference type="Proteomes" id="UP001429984"/>
    </source>
</evidence>
<proteinExistence type="predicted"/>